<name>A0A7Y9FLR1_9SPHN</name>
<dbReference type="AlphaFoldDB" id="A0A7Y9FLR1"/>
<feature type="transmembrane region" description="Helical" evidence="1">
    <location>
        <begin position="182"/>
        <end position="201"/>
    </location>
</feature>
<dbReference type="Pfam" id="PF06724">
    <property type="entry name" value="DUF1206"/>
    <property type="match status" value="3"/>
</dbReference>
<dbReference type="RefSeq" id="WP_179508177.1">
    <property type="nucleotide sequence ID" value="NZ_JACCBY010000002.1"/>
</dbReference>
<proteinExistence type="predicted"/>
<accession>A0A7Y9FLR1</accession>
<keyword evidence="1" id="KW-0472">Membrane</keyword>
<feature type="transmembrane region" description="Helical" evidence="1">
    <location>
        <begin position="133"/>
        <end position="153"/>
    </location>
</feature>
<evidence type="ECO:0000313" key="4">
    <source>
        <dbReference type="Proteomes" id="UP000517753"/>
    </source>
</evidence>
<feature type="transmembrane region" description="Helical" evidence="1">
    <location>
        <begin position="221"/>
        <end position="239"/>
    </location>
</feature>
<organism evidence="3 4">
    <name type="scientific">Sphingomonas melonis</name>
    <dbReference type="NCBI Taxonomy" id="152682"/>
    <lineage>
        <taxon>Bacteria</taxon>
        <taxon>Pseudomonadati</taxon>
        <taxon>Pseudomonadota</taxon>
        <taxon>Alphaproteobacteria</taxon>
        <taxon>Sphingomonadales</taxon>
        <taxon>Sphingomonadaceae</taxon>
        <taxon>Sphingomonas</taxon>
    </lineage>
</organism>
<keyword evidence="4" id="KW-1185">Reference proteome</keyword>
<dbReference type="InterPro" id="IPR009597">
    <property type="entry name" value="DUF1206"/>
</dbReference>
<feature type="domain" description="DUF1206" evidence="2">
    <location>
        <begin position="13"/>
        <end position="74"/>
    </location>
</feature>
<keyword evidence="1" id="KW-1133">Transmembrane helix</keyword>
<gene>
    <name evidence="3" type="ORF">HD841_001428</name>
</gene>
<evidence type="ECO:0000313" key="3">
    <source>
        <dbReference type="EMBL" id="NYD89648.1"/>
    </source>
</evidence>
<reference evidence="3 4" key="1">
    <citation type="submission" date="2020-08" db="EMBL/GenBank/DDBJ databases">
        <title>The Agave Microbiome: Exploring the role of microbial communities in plant adaptations to desert environments.</title>
        <authorList>
            <person name="Partida-Martinez L.P."/>
        </authorList>
    </citation>
    <scope>NUCLEOTIDE SEQUENCE [LARGE SCALE GENOMIC DNA]</scope>
    <source>
        <strain evidence="3 4">AS2.3</strain>
    </source>
</reference>
<protein>
    <recommendedName>
        <fullName evidence="2">DUF1206 domain-containing protein</fullName>
    </recommendedName>
</protein>
<evidence type="ECO:0000256" key="1">
    <source>
        <dbReference type="SAM" id="Phobius"/>
    </source>
</evidence>
<keyword evidence="1" id="KW-0812">Transmembrane</keyword>
<feature type="domain" description="DUF1206" evidence="2">
    <location>
        <begin position="180"/>
        <end position="244"/>
    </location>
</feature>
<dbReference type="Proteomes" id="UP000517753">
    <property type="component" value="Unassembled WGS sequence"/>
</dbReference>
<sequence length="262" mass="27731">MTASARLTSLTRIGFATRGLLYIVIAILILQTGRAEDPSGALAYLGRGGGQWLLGIMAAGLTAYGIWRVADAAFDIERHGSDRKGAMERVGAGVSGIVHLVLAWQAVRLMRGAALSGDGTQQGTQAALQLPGGWALVFVGAAVLFALGAVQLVKAVKGSFLRYLEPGIAQRAWVQWSGRAGYAARGLVFLISGYLLVRAGIEEQARDAGGMAHALSWLTNPFDLIVGAGLFGFGLFSLVEARYRRLHDVPVDGVIQSATRLR</sequence>
<comment type="caution">
    <text evidence="3">The sequence shown here is derived from an EMBL/GenBank/DDBJ whole genome shotgun (WGS) entry which is preliminary data.</text>
</comment>
<feature type="transmembrane region" description="Helical" evidence="1">
    <location>
        <begin position="51"/>
        <end position="70"/>
    </location>
</feature>
<dbReference type="EMBL" id="JACCBY010000002">
    <property type="protein sequence ID" value="NYD89648.1"/>
    <property type="molecule type" value="Genomic_DNA"/>
</dbReference>
<feature type="transmembrane region" description="Helical" evidence="1">
    <location>
        <begin position="90"/>
        <end position="107"/>
    </location>
</feature>
<evidence type="ECO:0000259" key="2">
    <source>
        <dbReference type="Pfam" id="PF06724"/>
    </source>
</evidence>
<feature type="domain" description="DUF1206" evidence="2">
    <location>
        <begin position="90"/>
        <end position="157"/>
    </location>
</feature>